<feature type="non-terminal residue" evidence="1">
    <location>
        <position position="1"/>
    </location>
</feature>
<proteinExistence type="predicted"/>
<evidence type="ECO:0000313" key="2">
    <source>
        <dbReference type="Proteomes" id="UP001150925"/>
    </source>
</evidence>
<dbReference type="OrthoDB" id="340681at2759"/>
<dbReference type="EMBL" id="JANBPY010001287">
    <property type="protein sequence ID" value="KAJ1960691.1"/>
    <property type="molecule type" value="Genomic_DNA"/>
</dbReference>
<sequence>LRKTSVAYLRQQIEEEAWQPLEFYSSSTLQAGDIYNYMFARSKQPLESTDGPLEFLDRMAKETDMEDT</sequence>
<name>A0A9W8APM8_9FUNG</name>
<dbReference type="AlphaFoldDB" id="A0A9W8APM8"/>
<accession>A0A9W8APM8</accession>
<evidence type="ECO:0000313" key="1">
    <source>
        <dbReference type="EMBL" id="KAJ1960691.1"/>
    </source>
</evidence>
<dbReference type="Proteomes" id="UP001150925">
    <property type="component" value="Unassembled WGS sequence"/>
</dbReference>
<reference evidence="1" key="1">
    <citation type="submission" date="2022-07" db="EMBL/GenBank/DDBJ databases">
        <title>Phylogenomic reconstructions and comparative analyses of Kickxellomycotina fungi.</title>
        <authorList>
            <person name="Reynolds N.K."/>
            <person name="Stajich J.E."/>
            <person name="Barry K."/>
            <person name="Grigoriev I.V."/>
            <person name="Crous P."/>
            <person name="Smith M.E."/>
        </authorList>
    </citation>
    <scope>NUCLEOTIDE SEQUENCE</scope>
    <source>
        <strain evidence="1">RSA 1196</strain>
    </source>
</reference>
<comment type="caution">
    <text evidence="1">The sequence shown here is derived from an EMBL/GenBank/DDBJ whole genome shotgun (WGS) entry which is preliminary data.</text>
</comment>
<gene>
    <name evidence="1" type="ORF">IWQ62_004130</name>
</gene>
<keyword evidence="2" id="KW-1185">Reference proteome</keyword>
<organism evidence="1 2">
    <name type="scientific">Dispira parvispora</name>
    <dbReference type="NCBI Taxonomy" id="1520584"/>
    <lineage>
        <taxon>Eukaryota</taxon>
        <taxon>Fungi</taxon>
        <taxon>Fungi incertae sedis</taxon>
        <taxon>Zoopagomycota</taxon>
        <taxon>Kickxellomycotina</taxon>
        <taxon>Dimargaritomycetes</taxon>
        <taxon>Dimargaritales</taxon>
        <taxon>Dimargaritaceae</taxon>
        <taxon>Dispira</taxon>
    </lineage>
</organism>
<protein>
    <submittedName>
        <fullName evidence="1">Uncharacterized protein</fullName>
    </submittedName>
</protein>